<dbReference type="AlphaFoldDB" id="A0A9P8TD38"/>
<evidence type="ECO:0000256" key="3">
    <source>
        <dbReference type="ARBA" id="ARBA00022475"/>
    </source>
</evidence>
<feature type="transmembrane region" description="Helical" evidence="9">
    <location>
        <begin position="26"/>
        <end position="46"/>
    </location>
</feature>
<keyword evidence="5 9" id="KW-1133">Transmembrane helix</keyword>
<comment type="caution">
    <text evidence="10">The sequence shown here is derived from an EMBL/GenBank/DDBJ whole genome shotgun (WGS) entry which is preliminary data.</text>
</comment>
<evidence type="ECO:0000256" key="9">
    <source>
        <dbReference type="SAM" id="Phobius"/>
    </source>
</evidence>
<comment type="catalytic activity">
    <reaction evidence="8">
        <text>fluoride(in) = fluoride(out)</text>
        <dbReference type="Rhea" id="RHEA:76159"/>
        <dbReference type="ChEBI" id="CHEBI:17051"/>
    </reaction>
    <physiologicalReaction direction="left-to-right" evidence="8">
        <dbReference type="Rhea" id="RHEA:76160"/>
    </physiologicalReaction>
</comment>
<comment type="subcellular location">
    <subcellularLocation>
        <location evidence="2">Cell membrane</location>
        <topology evidence="2">Multi-pass membrane protein</topology>
    </subcellularLocation>
</comment>
<name>A0A9P8TD38_9ASCO</name>
<feature type="transmembrane region" description="Helical" evidence="9">
    <location>
        <begin position="141"/>
        <end position="162"/>
    </location>
</feature>
<dbReference type="Pfam" id="PF02537">
    <property type="entry name" value="CRCB"/>
    <property type="match status" value="2"/>
</dbReference>
<evidence type="ECO:0000313" key="10">
    <source>
        <dbReference type="EMBL" id="KAH3675063.1"/>
    </source>
</evidence>
<dbReference type="PANTHER" id="PTHR28259">
    <property type="entry name" value="FLUORIDE EXPORT PROTEIN 1-RELATED"/>
    <property type="match status" value="1"/>
</dbReference>
<dbReference type="Proteomes" id="UP000769528">
    <property type="component" value="Unassembled WGS sequence"/>
</dbReference>
<feature type="transmembrane region" description="Helical" evidence="9">
    <location>
        <begin position="182"/>
        <end position="199"/>
    </location>
</feature>
<comment type="function">
    <text evidence="1">Fluoride channel required for the rapid expulsion of cytoplasmic fluoride.</text>
</comment>
<evidence type="ECO:0000256" key="6">
    <source>
        <dbReference type="ARBA" id="ARBA00023136"/>
    </source>
</evidence>
<feature type="transmembrane region" description="Helical" evidence="9">
    <location>
        <begin position="235"/>
        <end position="255"/>
    </location>
</feature>
<protein>
    <submittedName>
        <fullName evidence="10">Uncharacterized protein</fullName>
    </submittedName>
</protein>
<keyword evidence="11" id="KW-1185">Reference proteome</keyword>
<dbReference type="PANTHER" id="PTHR28259:SF1">
    <property type="entry name" value="FLUORIDE EXPORT PROTEIN 1-RELATED"/>
    <property type="match status" value="1"/>
</dbReference>
<reference evidence="10" key="1">
    <citation type="journal article" date="2021" name="Open Biol.">
        <title>Shared evolutionary footprints suggest mitochondrial oxidative damage underlies multiple complex I losses in fungi.</title>
        <authorList>
            <person name="Schikora-Tamarit M.A."/>
            <person name="Marcet-Houben M."/>
            <person name="Nosek J."/>
            <person name="Gabaldon T."/>
        </authorList>
    </citation>
    <scope>NUCLEOTIDE SEQUENCE</scope>
    <source>
        <strain evidence="10">CBS6341</strain>
    </source>
</reference>
<keyword evidence="3" id="KW-1003">Cell membrane</keyword>
<proteinExistence type="inferred from homology"/>
<feature type="transmembrane region" description="Helical" evidence="9">
    <location>
        <begin position="99"/>
        <end position="121"/>
    </location>
</feature>
<evidence type="ECO:0000313" key="11">
    <source>
        <dbReference type="Proteomes" id="UP000769528"/>
    </source>
</evidence>
<evidence type="ECO:0000256" key="4">
    <source>
        <dbReference type="ARBA" id="ARBA00022692"/>
    </source>
</evidence>
<evidence type="ECO:0000256" key="5">
    <source>
        <dbReference type="ARBA" id="ARBA00022989"/>
    </source>
</evidence>
<gene>
    <name evidence="10" type="ORF">WICMUC_002895</name>
</gene>
<evidence type="ECO:0000256" key="2">
    <source>
        <dbReference type="ARBA" id="ARBA00004651"/>
    </source>
</evidence>
<comment type="similarity">
    <text evidence="7">Belongs to the fluoride channel Fluc/FEX (TC 1.A.43) family.</text>
</comment>
<evidence type="ECO:0000256" key="8">
    <source>
        <dbReference type="ARBA" id="ARBA00035585"/>
    </source>
</evidence>
<sequence>MSGDSDSIKLEQVLTEESNSPLSLRLFLQIKLLSILTFFAIIGVLARKGITNLTTYENSFLGGVIWANFASCVIMGMLIQSEKTWDFLNLNKSTNFLYIGLTTGFCGTFSSFSSMILEAFVKTADIAIGSNTKYPNDGYGIMECSSVMISHLAISIAGLHLGKHFIKRYDFVFPHVFILENVIAIGGGCAWIAVVGLVALPNWRSWTFASIVSPIACWTRFYVSKLLNPKHKSFPMGTFTVNVFATVVLAILNVIERGKTSKGGILSTVLACHFIQGLQDGYCGTLSTVSTFVVELYTLKSPKSYRYGFSSLAVSYCFMVIILGSYNWTKGLTDPLC</sequence>
<keyword evidence="6 9" id="KW-0472">Membrane</keyword>
<keyword evidence="4 9" id="KW-0812">Transmembrane</keyword>
<dbReference type="GO" id="GO:0005886">
    <property type="term" value="C:plasma membrane"/>
    <property type="evidence" value="ECO:0007669"/>
    <property type="project" value="UniProtKB-SubCell"/>
</dbReference>
<dbReference type="GO" id="GO:1903425">
    <property type="term" value="F:fluoride transmembrane transporter activity"/>
    <property type="evidence" value="ECO:0007669"/>
    <property type="project" value="TreeGrafter"/>
</dbReference>
<feature type="transmembrane region" description="Helical" evidence="9">
    <location>
        <begin position="58"/>
        <end position="79"/>
    </location>
</feature>
<feature type="transmembrane region" description="Helical" evidence="9">
    <location>
        <begin position="206"/>
        <end position="223"/>
    </location>
</feature>
<dbReference type="EMBL" id="JAEUBF010000782">
    <property type="protein sequence ID" value="KAH3675063.1"/>
    <property type="molecule type" value="Genomic_DNA"/>
</dbReference>
<organism evidence="10 11">
    <name type="scientific">Wickerhamomyces mucosus</name>
    <dbReference type="NCBI Taxonomy" id="1378264"/>
    <lineage>
        <taxon>Eukaryota</taxon>
        <taxon>Fungi</taxon>
        <taxon>Dikarya</taxon>
        <taxon>Ascomycota</taxon>
        <taxon>Saccharomycotina</taxon>
        <taxon>Saccharomycetes</taxon>
        <taxon>Phaffomycetales</taxon>
        <taxon>Wickerhamomycetaceae</taxon>
        <taxon>Wickerhamomyces</taxon>
    </lineage>
</organism>
<evidence type="ECO:0000256" key="1">
    <source>
        <dbReference type="ARBA" id="ARBA00002598"/>
    </source>
</evidence>
<reference evidence="10" key="2">
    <citation type="submission" date="2021-01" db="EMBL/GenBank/DDBJ databases">
        <authorList>
            <person name="Schikora-Tamarit M.A."/>
        </authorList>
    </citation>
    <scope>NUCLEOTIDE SEQUENCE</scope>
    <source>
        <strain evidence="10">CBS6341</strain>
    </source>
</reference>
<dbReference type="InterPro" id="IPR003691">
    <property type="entry name" value="FluC"/>
</dbReference>
<dbReference type="OrthoDB" id="409792at2759"/>
<feature type="transmembrane region" description="Helical" evidence="9">
    <location>
        <begin position="307"/>
        <end position="326"/>
    </location>
</feature>
<accession>A0A9P8TD38</accession>
<evidence type="ECO:0000256" key="7">
    <source>
        <dbReference type="ARBA" id="ARBA00035120"/>
    </source>
</evidence>